<proteinExistence type="inferred from homology"/>
<dbReference type="OrthoDB" id="9783154at2"/>
<keyword evidence="2" id="KW-0479">Metal-binding</keyword>
<keyword evidence="5" id="KW-0732">Signal</keyword>
<dbReference type="AlphaFoldDB" id="A0A5C6DK46"/>
<name>A0A5C6DK46_9BACT</name>
<dbReference type="PANTHER" id="PTHR42693">
    <property type="entry name" value="ARYLSULFATASE FAMILY MEMBER"/>
    <property type="match status" value="1"/>
</dbReference>
<dbReference type="RefSeq" id="WP_146527496.1">
    <property type="nucleotide sequence ID" value="NZ_SJPV01000005.1"/>
</dbReference>
<keyword evidence="3 7" id="KW-0378">Hydrolase</keyword>
<evidence type="ECO:0000256" key="5">
    <source>
        <dbReference type="SAM" id="SignalP"/>
    </source>
</evidence>
<evidence type="ECO:0000313" key="8">
    <source>
        <dbReference type="Proteomes" id="UP000319143"/>
    </source>
</evidence>
<dbReference type="InterPro" id="IPR024607">
    <property type="entry name" value="Sulfatase_CS"/>
</dbReference>
<feature type="domain" description="Sulfatase N-terminal" evidence="6">
    <location>
        <begin position="40"/>
        <end position="343"/>
    </location>
</feature>
<dbReference type="GO" id="GO:0046872">
    <property type="term" value="F:metal ion binding"/>
    <property type="evidence" value="ECO:0007669"/>
    <property type="project" value="UniProtKB-KW"/>
</dbReference>
<sequence length="485" mass="54267" precursor="true">MANRFPAALTLPCCLCFAPTLLVASAACRTSTAADPTVRPNIVLVMADDQGWGQTGYYNHPILKTPHLDAMAAGGLRFDRFYAGAPVCSPTRASVLTGRSNDRTGVESHGYALRRQETTLAQILKKAGYVTGHFGKWHLNGLRGPGVPILDSDSHHPGHFGFDHWLSVSNFFDRDPLLSRRGKFEEFQGDSSEIVVSEALEFIDRQSSSRQPFFAVIWYGTPHQPWRASDADCEPFESLNAASQQHHGELVAMDRSIGMLRQGLRESKIAEKTLVWYCSDNGGLPKIQPDTTAGLRGHKGTLFEGGLRVPAIIEWPQHVKRRVTNYPACTMDILPTLLDLLQIDPPQPSRSIDGVSLKPLFTQNLERREKPIPFRHLGRAAWIDNQYKLLTQDIGEGTFSLYDLQSDSGETHDIAADQPELAAKLQAELIAWSESVDNSVAGLDYPERSVDPSEPQPRFWREVDGYKTFFPEWKNRWEYKSQLQP</sequence>
<dbReference type="Proteomes" id="UP000319143">
    <property type="component" value="Unassembled WGS sequence"/>
</dbReference>
<organism evidence="7 8">
    <name type="scientific">Novipirellula artificiosorum</name>
    <dbReference type="NCBI Taxonomy" id="2528016"/>
    <lineage>
        <taxon>Bacteria</taxon>
        <taxon>Pseudomonadati</taxon>
        <taxon>Planctomycetota</taxon>
        <taxon>Planctomycetia</taxon>
        <taxon>Pirellulales</taxon>
        <taxon>Pirellulaceae</taxon>
        <taxon>Novipirellula</taxon>
    </lineage>
</organism>
<evidence type="ECO:0000256" key="3">
    <source>
        <dbReference type="ARBA" id="ARBA00022801"/>
    </source>
</evidence>
<dbReference type="PANTHER" id="PTHR42693:SF53">
    <property type="entry name" value="ENDO-4-O-SULFATASE"/>
    <property type="match status" value="1"/>
</dbReference>
<gene>
    <name evidence="7" type="primary">atsA_56</name>
    <name evidence="7" type="ORF">Poly41_33380</name>
</gene>
<keyword evidence="4" id="KW-0106">Calcium</keyword>
<dbReference type="PROSITE" id="PS51257">
    <property type="entry name" value="PROKAR_LIPOPROTEIN"/>
    <property type="match status" value="1"/>
</dbReference>
<dbReference type="SUPFAM" id="SSF53649">
    <property type="entry name" value="Alkaline phosphatase-like"/>
    <property type="match status" value="1"/>
</dbReference>
<dbReference type="InterPro" id="IPR000917">
    <property type="entry name" value="Sulfatase_N"/>
</dbReference>
<comment type="caution">
    <text evidence="7">The sequence shown here is derived from an EMBL/GenBank/DDBJ whole genome shotgun (WGS) entry which is preliminary data.</text>
</comment>
<dbReference type="EC" id="3.1.6.1" evidence="7"/>
<dbReference type="InterPro" id="IPR017850">
    <property type="entry name" value="Alkaline_phosphatase_core_sf"/>
</dbReference>
<evidence type="ECO:0000256" key="2">
    <source>
        <dbReference type="ARBA" id="ARBA00022723"/>
    </source>
</evidence>
<dbReference type="Gene3D" id="3.30.1120.10">
    <property type="match status" value="1"/>
</dbReference>
<keyword evidence="8" id="KW-1185">Reference proteome</keyword>
<feature type="chain" id="PRO_5022859613" evidence="5">
    <location>
        <begin position="27"/>
        <end position="485"/>
    </location>
</feature>
<accession>A0A5C6DK46</accession>
<feature type="signal peptide" evidence="5">
    <location>
        <begin position="1"/>
        <end position="26"/>
    </location>
</feature>
<evidence type="ECO:0000313" key="7">
    <source>
        <dbReference type="EMBL" id="TWU37210.1"/>
    </source>
</evidence>
<evidence type="ECO:0000256" key="4">
    <source>
        <dbReference type="ARBA" id="ARBA00022837"/>
    </source>
</evidence>
<dbReference type="PROSITE" id="PS00523">
    <property type="entry name" value="SULFATASE_1"/>
    <property type="match status" value="1"/>
</dbReference>
<dbReference type="Gene3D" id="3.40.720.10">
    <property type="entry name" value="Alkaline Phosphatase, subunit A"/>
    <property type="match status" value="1"/>
</dbReference>
<dbReference type="InterPro" id="IPR050738">
    <property type="entry name" value="Sulfatase"/>
</dbReference>
<dbReference type="Pfam" id="PF00884">
    <property type="entry name" value="Sulfatase"/>
    <property type="match status" value="1"/>
</dbReference>
<protein>
    <submittedName>
        <fullName evidence="7">Arylsulfatase</fullName>
        <ecNumber evidence="7">3.1.6.1</ecNumber>
    </submittedName>
</protein>
<dbReference type="GO" id="GO:0004065">
    <property type="term" value="F:arylsulfatase activity"/>
    <property type="evidence" value="ECO:0007669"/>
    <property type="project" value="UniProtKB-EC"/>
</dbReference>
<evidence type="ECO:0000259" key="6">
    <source>
        <dbReference type="Pfam" id="PF00884"/>
    </source>
</evidence>
<reference evidence="7 8" key="1">
    <citation type="submission" date="2019-02" db="EMBL/GenBank/DDBJ databases">
        <title>Deep-cultivation of Planctomycetes and their phenomic and genomic characterization uncovers novel biology.</title>
        <authorList>
            <person name="Wiegand S."/>
            <person name="Jogler M."/>
            <person name="Boedeker C."/>
            <person name="Pinto D."/>
            <person name="Vollmers J."/>
            <person name="Rivas-Marin E."/>
            <person name="Kohn T."/>
            <person name="Peeters S.H."/>
            <person name="Heuer A."/>
            <person name="Rast P."/>
            <person name="Oberbeckmann S."/>
            <person name="Bunk B."/>
            <person name="Jeske O."/>
            <person name="Meyerdierks A."/>
            <person name="Storesund J.E."/>
            <person name="Kallscheuer N."/>
            <person name="Luecker S."/>
            <person name="Lage O.M."/>
            <person name="Pohl T."/>
            <person name="Merkel B.J."/>
            <person name="Hornburger P."/>
            <person name="Mueller R.-W."/>
            <person name="Bruemmer F."/>
            <person name="Labrenz M."/>
            <person name="Spormann A.M."/>
            <person name="Op Den Camp H."/>
            <person name="Overmann J."/>
            <person name="Amann R."/>
            <person name="Jetten M.S.M."/>
            <person name="Mascher T."/>
            <person name="Medema M.H."/>
            <person name="Devos D.P."/>
            <person name="Kaster A.-K."/>
            <person name="Ovreas L."/>
            <person name="Rohde M."/>
            <person name="Galperin M.Y."/>
            <person name="Jogler C."/>
        </authorList>
    </citation>
    <scope>NUCLEOTIDE SEQUENCE [LARGE SCALE GENOMIC DNA]</scope>
    <source>
        <strain evidence="7 8">Poly41</strain>
    </source>
</reference>
<comment type="similarity">
    <text evidence="1">Belongs to the sulfatase family.</text>
</comment>
<dbReference type="EMBL" id="SJPV01000005">
    <property type="protein sequence ID" value="TWU37210.1"/>
    <property type="molecule type" value="Genomic_DNA"/>
</dbReference>
<evidence type="ECO:0000256" key="1">
    <source>
        <dbReference type="ARBA" id="ARBA00008779"/>
    </source>
</evidence>